<feature type="domain" description="MmgE/PrpD C-terminal" evidence="3">
    <location>
        <begin position="276"/>
        <end position="427"/>
    </location>
</feature>
<gene>
    <name evidence="4" type="ORF">CETAM_13230</name>
</gene>
<dbReference type="Pfam" id="PF03972">
    <property type="entry name" value="MmgE_PrpD_N"/>
    <property type="match status" value="1"/>
</dbReference>
<dbReference type="InterPro" id="IPR045336">
    <property type="entry name" value="MmgE_PrpD_N"/>
</dbReference>
<protein>
    <submittedName>
        <fullName evidence="4">MmgE/PrpD family protein</fullName>
    </submittedName>
</protein>
<keyword evidence="5" id="KW-1185">Reference proteome</keyword>
<dbReference type="AlphaFoldDB" id="A0A6B8W065"/>
<evidence type="ECO:0000259" key="3">
    <source>
        <dbReference type="Pfam" id="PF19305"/>
    </source>
</evidence>
<dbReference type="InterPro" id="IPR042188">
    <property type="entry name" value="MmgE/PrpD_sf_2"/>
</dbReference>
<dbReference type="Proteomes" id="UP000425178">
    <property type="component" value="Chromosome"/>
</dbReference>
<dbReference type="Pfam" id="PF19305">
    <property type="entry name" value="MmgE_PrpD_C"/>
    <property type="match status" value="1"/>
</dbReference>
<dbReference type="InterPro" id="IPR036148">
    <property type="entry name" value="MmgE/PrpD_sf"/>
</dbReference>
<proteinExistence type="inferred from homology"/>
<dbReference type="Gene3D" id="1.10.4100.10">
    <property type="entry name" value="2-methylcitrate dehydratase PrpD"/>
    <property type="match status" value="1"/>
</dbReference>
<evidence type="ECO:0000259" key="2">
    <source>
        <dbReference type="Pfam" id="PF03972"/>
    </source>
</evidence>
<dbReference type="RefSeq" id="WP_156229264.1">
    <property type="nucleotide sequence ID" value="NZ_CP046453.1"/>
</dbReference>
<dbReference type="PANTHER" id="PTHR16943">
    <property type="entry name" value="2-METHYLCITRATE DEHYDRATASE-RELATED"/>
    <property type="match status" value="1"/>
</dbReference>
<dbReference type="PANTHER" id="PTHR16943:SF8">
    <property type="entry name" value="2-METHYLCITRATE DEHYDRATASE"/>
    <property type="match status" value="1"/>
</dbReference>
<dbReference type="Gene3D" id="3.30.1330.120">
    <property type="entry name" value="2-methylcitrate dehydratase PrpD"/>
    <property type="match status" value="1"/>
</dbReference>
<reference evidence="4 5" key="1">
    <citation type="journal article" date="2021" name="Int. J. Syst. Evol. Microbiol.">
        <title>Classification of three corynebacterial strains isolated from a small paddock in North Rhine-Westphalia: proposal of &lt;i&gt;Corynebacterium kalinowskii&lt;/i&gt; sp. nov., &lt;i&gt;Corynebacterium comes&lt;/i&gt; sp. nov. and &lt;i&gt;Corynebacterium occultum&lt;/i&gt; sp. nov.</title>
        <authorList>
            <person name="Schaffert L."/>
            <person name="Ruwe M."/>
            <person name="Milse J."/>
            <person name="Hanuschka K."/>
            <person name="Ortseifen V."/>
            <person name="Droste J."/>
            <person name="Brandt D."/>
            <person name="Schl L."/>
            <person name="Kutter Y."/>
            <person name="Vinke S."/>
            <person name="Vieh P."/>
            <person name="Jacob L."/>
            <person name="L N.C."/>
            <person name="Schulte-Berndt E."/>
            <person name="Hain C."/>
            <person name="Linder M."/>
            <person name="Schmidt P."/>
            <person name="Wollenschl L."/>
            <person name="Luttermann T."/>
            <person name="Thieme E."/>
            <person name="Hassa J."/>
            <person name="Haak M."/>
            <person name="Wittchen M."/>
            <person name="Mentz A."/>
            <person name="Persicke M."/>
            <person name="Busche T."/>
            <person name="R C."/>
        </authorList>
    </citation>
    <scope>NUCLEOTIDE SEQUENCE [LARGE SCALE GENOMIC DNA]</scope>
    <source>
        <strain evidence="4 5">2019</strain>
    </source>
</reference>
<dbReference type="InterPro" id="IPR045337">
    <property type="entry name" value="MmgE_PrpD_C"/>
</dbReference>
<evidence type="ECO:0000313" key="5">
    <source>
        <dbReference type="Proteomes" id="UP000425178"/>
    </source>
</evidence>
<sequence>MTTTPALEVRTLAPEQQLGQFVTDFQGEEIPPEVRQVVRSVIRTIFGTMVAGADQDGIAELRSYLLRQGGVPEARSIIFGDHLPAVNAALFNGTMARALDYCDLMVPGLHLGSSVIPAALAAAELKGPCTGAEFETAVLVGLEVGASLNLTEEQFDGFDPTGVVGVFAATASAARLLELSEEETINALGLAFNRSAGSFQSNTDASLAVRLIQGFAASNAIQCVQLAQLGFTGPENFLAGRFGYAHLWGRDQVEAEDLVAGLGTEWKIINDFFKKYPCCGLAQGPTDLAFRSIRALDITADDIEAIDLYLPEFAFNLIGQRFEPGSNPRVNAQFSAQYCIVNAIVRGESRLADFEPTAVAELVDHPLHERVRVHHDPMISGHSATRFLLRTFAGEIWAEFLPIGPGYPGNPLTEAEHAGGFQDCLDYAPYPLEPSQQETLEAAILDIRSVADINEVINALMSQHTPE</sequence>
<feature type="domain" description="MmgE/PrpD N-terminal" evidence="2">
    <location>
        <begin position="16"/>
        <end position="247"/>
    </location>
</feature>
<accession>A0A6B8W065</accession>
<dbReference type="EMBL" id="CP046453">
    <property type="protein sequence ID" value="QGU05871.1"/>
    <property type="molecule type" value="Genomic_DNA"/>
</dbReference>
<dbReference type="KEGG" id="ccoe:CETAM_13230"/>
<dbReference type="SUPFAM" id="SSF103378">
    <property type="entry name" value="2-methylcitrate dehydratase PrpD"/>
    <property type="match status" value="1"/>
</dbReference>
<organism evidence="4 5">
    <name type="scientific">Corynebacterium comes</name>
    <dbReference type="NCBI Taxonomy" id="2675218"/>
    <lineage>
        <taxon>Bacteria</taxon>
        <taxon>Bacillati</taxon>
        <taxon>Actinomycetota</taxon>
        <taxon>Actinomycetes</taxon>
        <taxon>Mycobacteriales</taxon>
        <taxon>Corynebacteriaceae</taxon>
        <taxon>Corynebacterium</taxon>
    </lineage>
</organism>
<name>A0A6B8W065_9CORY</name>
<dbReference type="GO" id="GO:0016829">
    <property type="term" value="F:lyase activity"/>
    <property type="evidence" value="ECO:0007669"/>
    <property type="project" value="InterPro"/>
</dbReference>
<comment type="similarity">
    <text evidence="1">Belongs to the PrpD family.</text>
</comment>
<dbReference type="InterPro" id="IPR042183">
    <property type="entry name" value="MmgE/PrpD_sf_1"/>
</dbReference>
<evidence type="ECO:0000313" key="4">
    <source>
        <dbReference type="EMBL" id="QGU05871.1"/>
    </source>
</evidence>
<dbReference type="InterPro" id="IPR005656">
    <property type="entry name" value="MmgE_PrpD"/>
</dbReference>
<evidence type="ECO:0000256" key="1">
    <source>
        <dbReference type="ARBA" id="ARBA00006174"/>
    </source>
</evidence>